<proteinExistence type="inferred from homology"/>
<reference evidence="7" key="1">
    <citation type="submission" date="2023-06" db="EMBL/GenBank/DDBJ databases">
        <title>Genome-scale phylogeny and comparative genomics of the fungal order Sordariales.</title>
        <authorList>
            <consortium name="Lawrence Berkeley National Laboratory"/>
            <person name="Hensen N."/>
            <person name="Bonometti L."/>
            <person name="Westerberg I."/>
            <person name="Brannstrom I.O."/>
            <person name="Guillou S."/>
            <person name="Cros-Aarteil S."/>
            <person name="Calhoun S."/>
            <person name="Haridas S."/>
            <person name="Kuo A."/>
            <person name="Mondo S."/>
            <person name="Pangilinan J."/>
            <person name="Riley R."/>
            <person name="Labutti K."/>
            <person name="Andreopoulos B."/>
            <person name="Lipzen A."/>
            <person name="Chen C."/>
            <person name="Yanf M."/>
            <person name="Daum C."/>
            <person name="Ng V."/>
            <person name="Clum A."/>
            <person name="Steindorff A."/>
            <person name="Ohm R."/>
            <person name="Martin F."/>
            <person name="Silar P."/>
            <person name="Natvig D."/>
            <person name="Lalanne C."/>
            <person name="Gautier V."/>
            <person name="Ament-Velasquez S.L."/>
            <person name="Kruys A."/>
            <person name="Hutchinson M.I."/>
            <person name="Powell A.J."/>
            <person name="Barry K."/>
            <person name="Miller A.N."/>
            <person name="Grigoriev I.V."/>
            <person name="Debuchy R."/>
            <person name="Gladieux P."/>
            <person name="Thoren M.H."/>
            <person name="Johannesson H."/>
        </authorList>
    </citation>
    <scope>NUCLEOTIDE SEQUENCE</scope>
    <source>
        <strain evidence="7">SMH4607-1</strain>
    </source>
</reference>
<dbReference type="Pfam" id="PF03227">
    <property type="entry name" value="GILT"/>
    <property type="match status" value="1"/>
</dbReference>
<keyword evidence="4" id="KW-0732">Signal</keyword>
<evidence type="ECO:0008006" key="9">
    <source>
        <dbReference type="Google" id="ProtNLM"/>
    </source>
</evidence>
<feature type="transmembrane region" description="Helical" evidence="6">
    <location>
        <begin position="21"/>
        <end position="38"/>
    </location>
</feature>
<dbReference type="AlphaFoldDB" id="A0AA40AEZ0"/>
<evidence type="ECO:0000256" key="1">
    <source>
        <dbReference type="ARBA" id="ARBA00004613"/>
    </source>
</evidence>
<sequence length="257" mass="28529">MDEKQPRSMSPLRGPLPTRRSRPLLALALVALGFYGYFHIQALSRFGFAADRWDSRTHSLPLPHSVAAVVPLEAHIMSKCPDARDCLRELVLPTMQKVYGKVNFTLSYIGRPTENDGVQCMHGPEECLGNIIELCAQKLYPDPKTYLGFTMCLSKDYKQIPQRSLVEDCALEHAIDFSELNNCATRDDGAYGVGMLRDSVRRSSSVGVNKSCTVRLDDKIYCIRDGGKWTDCPAGAEVNDLVIAIEKLYQSSVAPPS</sequence>
<accession>A0AA40AEZ0</accession>
<evidence type="ECO:0000256" key="4">
    <source>
        <dbReference type="ARBA" id="ARBA00022729"/>
    </source>
</evidence>
<keyword evidence="8" id="KW-1185">Reference proteome</keyword>
<keyword evidence="3" id="KW-0964">Secreted</keyword>
<evidence type="ECO:0000256" key="2">
    <source>
        <dbReference type="ARBA" id="ARBA00005679"/>
    </source>
</evidence>
<evidence type="ECO:0000313" key="7">
    <source>
        <dbReference type="EMBL" id="KAK0714579.1"/>
    </source>
</evidence>
<evidence type="ECO:0000256" key="6">
    <source>
        <dbReference type="SAM" id="Phobius"/>
    </source>
</evidence>
<dbReference type="PANTHER" id="PTHR13234:SF8">
    <property type="entry name" value="GAMMA-INTERFERON-INDUCIBLE LYSOSOMAL THIOL REDUCTASE"/>
    <property type="match status" value="1"/>
</dbReference>
<evidence type="ECO:0000256" key="3">
    <source>
        <dbReference type="ARBA" id="ARBA00022525"/>
    </source>
</evidence>
<evidence type="ECO:0000313" key="8">
    <source>
        <dbReference type="Proteomes" id="UP001172102"/>
    </source>
</evidence>
<keyword evidence="6" id="KW-0472">Membrane</keyword>
<evidence type="ECO:0000256" key="5">
    <source>
        <dbReference type="ARBA" id="ARBA00023180"/>
    </source>
</evidence>
<dbReference type="PANTHER" id="PTHR13234">
    <property type="entry name" value="GAMMA-INTERFERON INDUCIBLE LYSOSOMAL THIOL REDUCTASE GILT"/>
    <property type="match status" value="1"/>
</dbReference>
<comment type="subcellular location">
    <subcellularLocation>
        <location evidence="1">Secreted</location>
    </subcellularLocation>
</comment>
<comment type="similarity">
    <text evidence="2">Belongs to the GILT family.</text>
</comment>
<gene>
    <name evidence="7" type="ORF">B0H67DRAFT_664080</name>
</gene>
<keyword evidence="6" id="KW-0812">Transmembrane</keyword>
<protein>
    <recommendedName>
        <fullName evidence="9">Gamma interferon inducible lysosomal thiol reductase</fullName>
    </recommendedName>
</protein>
<keyword evidence="6" id="KW-1133">Transmembrane helix</keyword>
<dbReference type="GO" id="GO:0016671">
    <property type="term" value="F:oxidoreductase activity, acting on a sulfur group of donors, disulfide as acceptor"/>
    <property type="evidence" value="ECO:0007669"/>
    <property type="project" value="InterPro"/>
</dbReference>
<name>A0AA40AEZ0_9PEZI</name>
<dbReference type="EMBL" id="JAUKUA010000004">
    <property type="protein sequence ID" value="KAK0714579.1"/>
    <property type="molecule type" value="Genomic_DNA"/>
</dbReference>
<comment type="caution">
    <text evidence="7">The sequence shown here is derived from an EMBL/GenBank/DDBJ whole genome shotgun (WGS) entry which is preliminary data.</text>
</comment>
<dbReference type="Proteomes" id="UP001172102">
    <property type="component" value="Unassembled WGS sequence"/>
</dbReference>
<keyword evidence="5" id="KW-0325">Glycoprotein</keyword>
<dbReference type="GO" id="GO:0005576">
    <property type="term" value="C:extracellular region"/>
    <property type="evidence" value="ECO:0007669"/>
    <property type="project" value="UniProtKB-SubCell"/>
</dbReference>
<organism evidence="7 8">
    <name type="scientific">Lasiosphaeris hirsuta</name>
    <dbReference type="NCBI Taxonomy" id="260670"/>
    <lineage>
        <taxon>Eukaryota</taxon>
        <taxon>Fungi</taxon>
        <taxon>Dikarya</taxon>
        <taxon>Ascomycota</taxon>
        <taxon>Pezizomycotina</taxon>
        <taxon>Sordariomycetes</taxon>
        <taxon>Sordariomycetidae</taxon>
        <taxon>Sordariales</taxon>
        <taxon>Lasiosphaeriaceae</taxon>
        <taxon>Lasiosphaeris</taxon>
    </lineage>
</organism>
<dbReference type="InterPro" id="IPR004911">
    <property type="entry name" value="Interferon-induced_GILT"/>
</dbReference>